<dbReference type="EMBL" id="FNAF01000002">
    <property type="protein sequence ID" value="SDD28394.1"/>
    <property type="molecule type" value="Genomic_DNA"/>
</dbReference>
<proteinExistence type="predicted"/>
<dbReference type="AlphaFoldDB" id="A0A1G6THQ8"/>
<feature type="domain" description="SPFH" evidence="2">
    <location>
        <begin position="55"/>
        <end position="187"/>
    </location>
</feature>
<dbReference type="OrthoDB" id="9764015at2"/>
<keyword evidence="4" id="KW-1185">Reference proteome</keyword>
<dbReference type="RefSeq" id="WP_091791170.1">
    <property type="nucleotide sequence ID" value="NZ_FNAF01000002.1"/>
</dbReference>
<dbReference type="Proteomes" id="UP000198995">
    <property type="component" value="Unassembled WGS sequence"/>
</dbReference>
<dbReference type="PANTHER" id="PTHR37826">
    <property type="entry name" value="FLOTILLIN BAND_7_5 DOMAIN PROTEIN"/>
    <property type="match status" value="1"/>
</dbReference>
<dbReference type="GO" id="GO:0006508">
    <property type="term" value="P:proteolysis"/>
    <property type="evidence" value="ECO:0007669"/>
    <property type="project" value="UniProtKB-KW"/>
</dbReference>
<accession>A0A1G6THQ8</accession>
<feature type="compositionally biased region" description="Polar residues" evidence="1">
    <location>
        <begin position="341"/>
        <end position="353"/>
    </location>
</feature>
<dbReference type="PANTHER" id="PTHR37826:SF2">
    <property type="entry name" value="ZINC-RIBBON DOMAIN-CONTAINING PROTEIN"/>
    <property type="match status" value="1"/>
</dbReference>
<evidence type="ECO:0000313" key="3">
    <source>
        <dbReference type="EMBL" id="SDD28394.1"/>
    </source>
</evidence>
<feature type="region of interest" description="Disordered" evidence="1">
    <location>
        <begin position="336"/>
        <end position="387"/>
    </location>
</feature>
<sequence length="421" mass="44870">MGFLQAFSGALGGTLADQWKDFYGPMPGVPATAAVFPGAPMGVNNGRGANSKGNDNIITNGSKVIVPEGTALVTIQDGAVTNLITQVGGYEFKSDDPNAKSIFTGDGPMEALVKSSWEKFKFGGAPATNQLLFYVNLKEIPNNRFGTQSEIYWDDAFFGTQVGAVTRGTYTLRVIDPILFIKNFVPVRYLISDAEAFDFQDMDNDAAEQLFNEVVGSLSAAFSKYTNDPSMGNRMSKIQGDQIGFAQSLSAAVEEGYQWKTSRGLEIIKTAILSIEYDEDTKALMSDVKKADALSGSRGNAFFQQAAARGMQSAGENGGGANMAFMGMGMNAAGSMMNGMQQPQGPNSYQPNFGGQAGAPNQQAPSQQPVNQQPQAQPQSQGAGQAAVDPTAKLIEMKKLLDAGVITQEEFNKIKFDLLGL</sequence>
<dbReference type="CDD" id="cd03408">
    <property type="entry name" value="SPFH_like_u1"/>
    <property type="match status" value="1"/>
</dbReference>
<reference evidence="3 4" key="1">
    <citation type="submission" date="2016-10" db="EMBL/GenBank/DDBJ databases">
        <authorList>
            <person name="de Groot N.N."/>
        </authorList>
    </citation>
    <scope>NUCLEOTIDE SEQUENCE [LARGE SCALE GENOMIC DNA]</scope>
    <source>
        <strain evidence="3 4">DSM 20475</strain>
    </source>
</reference>
<evidence type="ECO:0000259" key="2">
    <source>
        <dbReference type="Pfam" id="PF13421"/>
    </source>
</evidence>
<feature type="compositionally biased region" description="Low complexity" evidence="1">
    <location>
        <begin position="358"/>
        <end position="387"/>
    </location>
</feature>
<protein>
    <submittedName>
        <fullName evidence="3">Membrane protease subunit, stomatin/prohibitin family, contains C-terminal Zn-ribbon domain</fullName>
    </submittedName>
</protein>
<dbReference type="GO" id="GO:0008233">
    <property type="term" value="F:peptidase activity"/>
    <property type="evidence" value="ECO:0007669"/>
    <property type="project" value="UniProtKB-KW"/>
</dbReference>
<keyword evidence="3" id="KW-0645">Protease</keyword>
<dbReference type="Pfam" id="PF13421">
    <property type="entry name" value="Band_7_1"/>
    <property type="match status" value="1"/>
</dbReference>
<name>A0A1G6THQ8_PEPNI</name>
<evidence type="ECO:0000256" key="1">
    <source>
        <dbReference type="SAM" id="MobiDB-lite"/>
    </source>
</evidence>
<gene>
    <name evidence="3" type="ORF">SAMN04489866_102149</name>
</gene>
<evidence type="ECO:0000313" key="4">
    <source>
        <dbReference type="Proteomes" id="UP000198995"/>
    </source>
</evidence>
<organism evidence="3 4">
    <name type="scientific">Peptococcus niger</name>
    <dbReference type="NCBI Taxonomy" id="2741"/>
    <lineage>
        <taxon>Bacteria</taxon>
        <taxon>Bacillati</taxon>
        <taxon>Bacillota</taxon>
        <taxon>Clostridia</taxon>
        <taxon>Eubacteriales</taxon>
        <taxon>Peptococcaceae</taxon>
        <taxon>Peptococcus</taxon>
    </lineage>
</organism>
<keyword evidence="3" id="KW-0378">Hydrolase</keyword>
<dbReference type="STRING" id="2741.SAMN04489866_102149"/>
<dbReference type="InterPro" id="IPR033880">
    <property type="entry name" value="SPFH_YdjI"/>
</dbReference>